<dbReference type="AlphaFoldDB" id="A0A833ZW88"/>
<comment type="caution">
    <text evidence="1">The sequence shown here is derived from an EMBL/GenBank/DDBJ whole genome shotgun (WGS) entry which is preliminary data.</text>
</comment>
<evidence type="ECO:0000313" key="2">
    <source>
        <dbReference type="Proteomes" id="UP000664940"/>
    </source>
</evidence>
<protein>
    <submittedName>
        <fullName evidence="1">Uncharacterized protein</fullName>
    </submittedName>
</protein>
<dbReference type="EMBL" id="JABVXQ010000007">
    <property type="protein sequence ID" value="KAF6099944.1"/>
    <property type="molecule type" value="Genomic_DNA"/>
</dbReference>
<evidence type="ECO:0000313" key="1">
    <source>
        <dbReference type="EMBL" id="KAF6099944.1"/>
    </source>
</evidence>
<proteinExistence type="predicted"/>
<gene>
    <name evidence="1" type="ORF">HJG60_011660</name>
</gene>
<name>A0A833ZW88_9CHIR</name>
<sequence length="141" mass="16007">MVTIVEYSVPLNESATGTHPFRSSHGIGVYALRLCYEQFCRKHPSTRLLLHKPRVLIEIRMWQWSRWVRARDRLSFTQEGWGPLLYTVSHSPLLSSPLPSSPLPSSPLLSPPLLSSPLLPTPLRGRYAPSVVRWALQVTLL</sequence>
<accession>A0A833ZW88</accession>
<dbReference type="Proteomes" id="UP000664940">
    <property type="component" value="Unassembled WGS sequence"/>
</dbReference>
<organism evidence="1 2">
    <name type="scientific">Phyllostomus discolor</name>
    <name type="common">pale spear-nosed bat</name>
    <dbReference type="NCBI Taxonomy" id="89673"/>
    <lineage>
        <taxon>Eukaryota</taxon>
        <taxon>Metazoa</taxon>
        <taxon>Chordata</taxon>
        <taxon>Craniata</taxon>
        <taxon>Vertebrata</taxon>
        <taxon>Euteleostomi</taxon>
        <taxon>Mammalia</taxon>
        <taxon>Eutheria</taxon>
        <taxon>Laurasiatheria</taxon>
        <taxon>Chiroptera</taxon>
        <taxon>Yangochiroptera</taxon>
        <taxon>Phyllostomidae</taxon>
        <taxon>Phyllostominae</taxon>
        <taxon>Phyllostomus</taxon>
    </lineage>
</organism>
<reference evidence="1 2" key="1">
    <citation type="journal article" date="2020" name="Nature">
        <title>Six reference-quality genomes reveal evolution of bat adaptations.</title>
        <authorList>
            <person name="Jebb D."/>
            <person name="Huang Z."/>
            <person name="Pippel M."/>
            <person name="Hughes G.M."/>
            <person name="Lavrichenko K."/>
            <person name="Devanna P."/>
            <person name="Winkler S."/>
            <person name="Jermiin L.S."/>
            <person name="Skirmuntt E.C."/>
            <person name="Katzourakis A."/>
            <person name="Burkitt-Gray L."/>
            <person name="Ray D.A."/>
            <person name="Sullivan K.A.M."/>
            <person name="Roscito J.G."/>
            <person name="Kirilenko B.M."/>
            <person name="Davalos L.M."/>
            <person name="Corthals A.P."/>
            <person name="Power M.L."/>
            <person name="Jones G."/>
            <person name="Ransome R.D."/>
            <person name="Dechmann D.K.N."/>
            <person name="Locatelli A.G."/>
            <person name="Puechmaille S.J."/>
            <person name="Fedrigo O."/>
            <person name="Jarvis E.D."/>
            <person name="Hiller M."/>
            <person name="Vernes S.C."/>
            <person name="Myers E.W."/>
            <person name="Teeling E.C."/>
        </authorList>
    </citation>
    <scope>NUCLEOTIDE SEQUENCE [LARGE SCALE GENOMIC DNA]</scope>
    <source>
        <strain evidence="1">Bat1K_MPI-CBG_1</strain>
    </source>
</reference>